<organism evidence="2 3">
    <name type="scientific">Methanoculleus sediminis</name>
    <dbReference type="NCBI Taxonomy" id="1550566"/>
    <lineage>
        <taxon>Archaea</taxon>
        <taxon>Methanobacteriati</taxon>
        <taxon>Methanobacteriota</taxon>
        <taxon>Stenosarchaea group</taxon>
        <taxon>Methanomicrobia</taxon>
        <taxon>Methanomicrobiales</taxon>
        <taxon>Methanomicrobiaceae</taxon>
        <taxon>Methanoculleus</taxon>
    </lineage>
</organism>
<dbReference type="STRING" id="1550566.SZ63_02015"/>
<reference evidence="2 3" key="1">
    <citation type="journal article" date="2015" name="Int. J. Syst. Evol. Microbiol.">
        <title>Methanoculleus sediminis sp. nov., a methanogen from sediments near a submarine mud volcano.</title>
        <authorList>
            <person name="Chen S.C."/>
            <person name="Chen M.F."/>
            <person name="Lai M.C."/>
            <person name="Weng C.Y."/>
            <person name="Wu S.Y."/>
            <person name="Lin S."/>
            <person name="Yang T.F."/>
            <person name="Chen P.C."/>
        </authorList>
    </citation>
    <scope>NUCLEOTIDE SEQUENCE [LARGE SCALE GENOMIC DNA]</scope>
    <source>
        <strain evidence="2 3">S3Fa</strain>
    </source>
</reference>
<protein>
    <submittedName>
        <fullName evidence="2">Uncharacterized protein</fullName>
    </submittedName>
</protein>
<dbReference type="EMBL" id="JXOJ01000001">
    <property type="protein sequence ID" value="KLK89235.1"/>
    <property type="molecule type" value="Genomic_DNA"/>
</dbReference>
<evidence type="ECO:0000313" key="2">
    <source>
        <dbReference type="EMBL" id="KLK89235.1"/>
    </source>
</evidence>
<sequence>MKSRDIAIVGILLAIGAIIRYMSLLIPGPIVSNLVIAFYSLAIILIVPTFREALGIGVVAGVVCALLSHSIFPPANLVSEPIGAVVCLGVYLVLRDRFVLAPAVTTLLATFASGFSFILISILAVAPTVLDKFGTLEAFLAVTVPIVLITAGVNAAVAQALEIPASRALMRGAREKAPGRDPRPVDES</sequence>
<accession>A0A0H1R1Y7</accession>
<dbReference type="RefSeq" id="WP_048180266.1">
    <property type="nucleotide sequence ID" value="NZ_JXOJ01000001.1"/>
</dbReference>
<dbReference type="AlphaFoldDB" id="A0A0H1R1Y7"/>
<name>A0A0H1R1Y7_9EURY</name>
<feature type="transmembrane region" description="Helical" evidence="1">
    <location>
        <begin position="138"/>
        <end position="161"/>
    </location>
</feature>
<feature type="transmembrane region" description="Helical" evidence="1">
    <location>
        <begin position="7"/>
        <end position="24"/>
    </location>
</feature>
<gene>
    <name evidence="2" type="ORF">SZ63_02015</name>
</gene>
<evidence type="ECO:0000256" key="1">
    <source>
        <dbReference type="SAM" id="Phobius"/>
    </source>
</evidence>
<comment type="caution">
    <text evidence="2">The sequence shown here is derived from an EMBL/GenBank/DDBJ whole genome shotgun (WGS) entry which is preliminary data.</text>
</comment>
<feature type="transmembrane region" description="Helical" evidence="1">
    <location>
        <begin position="30"/>
        <end position="47"/>
    </location>
</feature>
<keyword evidence="3" id="KW-1185">Reference proteome</keyword>
<evidence type="ECO:0000313" key="3">
    <source>
        <dbReference type="Proteomes" id="UP000035301"/>
    </source>
</evidence>
<proteinExistence type="predicted"/>
<dbReference type="Proteomes" id="UP000035301">
    <property type="component" value="Unassembled WGS sequence"/>
</dbReference>
<dbReference type="PATRIC" id="fig|1550566.3.peg.423"/>
<dbReference type="OrthoDB" id="136763at2157"/>
<keyword evidence="1" id="KW-0472">Membrane</keyword>
<feature type="transmembrane region" description="Helical" evidence="1">
    <location>
        <begin position="106"/>
        <end position="126"/>
    </location>
</feature>
<keyword evidence="1" id="KW-0812">Transmembrane</keyword>
<feature type="transmembrane region" description="Helical" evidence="1">
    <location>
        <begin position="54"/>
        <end position="72"/>
    </location>
</feature>
<feature type="transmembrane region" description="Helical" evidence="1">
    <location>
        <begin position="78"/>
        <end position="94"/>
    </location>
</feature>
<keyword evidence="1" id="KW-1133">Transmembrane helix</keyword>